<dbReference type="EMBL" id="AP021906">
    <property type="protein sequence ID" value="BBP90629.1"/>
    <property type="molecule type" value="Genomic_DNA"/>
</dbReference>
<dbReference type="AlphaFoldDB" id="A0A5S9MFG6"/>
<gene>
    <name evidence="2" type="ORF">BsIDN1_42470</name>
</gene>
<dbReference type="GO" id="GO:0006308">
    <property type="term" value="P:DNA catabolic process"/>
    <property type="evidence" value="ECO:0007669"/>
    <property type="project" value="InterPro"/>
</dbReference>
<dbReference type="Pfam" id="PF02601">
    <property type="entry name" value="Exonuc_VII_L"/>
    <property type="match status" value="1"/>
</dbReference>
<organism evidence="2 3">
    <name type="scientific">Bacillus safensis</name>
    <dbReference type="NCBI Taxonomy" id="561879"/>
    <lineage>
        <taxon>Bacteria</taxon>
        <taxon>Bacillati</taxon>
        <taxon>Bacillota</taxon>
        <taxon>Bacilli</taxon>
        <taxon>Bacillales</taxon>
        <taxon>Bacillaceae</taxon>
        <taxon>Bacillus</taxon>
    </lineage>
</organism>
<sequence>MVFDRFQKQLTRQIEQKRSQLDRQTYRLKPLHHPKEQLLQAKKRHANETEQLIRSMNVQMKTIHSQFQSVLGKLNALNPLQVMERGYSLAYKDDELIKSVNQVDTKDQLAITMKDGRLICEVIEKEGQSS</sequence>
<reference evidence="2 3" key="1">
    <citation type="submission" date="2019-12" db="EMBL/GenBank/DDBJ databases">
        <title>Full genome sequence of a Bacillus safensis strain isolated from commercially available natto in Indonesia.</title>
        <authorList>
            <person name="Yoshida M."/>
            <person name="Uomi M."/>
            <person name="Waturangi D."/>
            <person name="Ekaputri J.J."/>
            <person name="Setiamarga D.H.E."/>
        </authorList>
    </citation>
    <scope>NUCLEOTIDE SEQUENCE [LARGE SCALE GENOMIC DNA]</scope>
    <source>
        <strain evidence="2 3">IDN1</strain>
    </source>
</reference>
<dbReference type="InterPro" id="IPR003753">
    <property type="entry name" value="Exonuc_VII_L"/>
</dbReference>
<proteinExistence type="predicted"/>
<dbReference type="Proteomes" id="UP000464658">
    <property type="component" value="Chromosome"/>
</dbReference>
<accession>A0A5S9MFG6</accession>
<evidence type="ECO:0000313" key="3">
    <source>
        <dbReference type="Proteomes" id="UP000464658"/>
    </source>
</evidence>
<dbReference type="GO" id="GO:0008855">
    <property type="term" value="F:exodeoxyribonuclease VII activity"/>
    <property type="evidence" value="ECO:0007669"/>
    <property type="project" value="InterPro"/>
</dbReference>
<feature type="domain" description="Exonuclease VII large subunit C-terminal" evidence="1">
    <location>
        <begin position="4"/>
        <end position="120"/>
    </location>
</feature>
<dbReference type="PANTHER" id="PTHR30008:SF0">
    <property type="entry name" value="EXODEOXYRIBONUCLEASE 7 LARGE SUBUNIT"/>
    <property type="match status" value="1"/>
</dbReference>
<dbReference type="GO" id="GO:0009318">
    <property type="term" value="C:exodeoxyribonuclease VII complex"/>
    <property type="evidence" value="ECO:0007669"/>
    <property type="project" value="InterPro"/>
</dbReference>
<protein>
    <recommendedName>
        <fullName evidence="1">Exonuclease VII large subunit C-terminal domain-containing protein</fullName>
    </recommendedName>
</protein>
<dbReference type="PANTHER" id="PTHR30008">
    <property type="entry name" value="EXODEOXYRIBONUCLEASE 7 LARGE SUBUNIT"/>
    <property type="match status" value="1"/>
</dbReference>
<name>A0A5S9MFG6_BACIA</name>
<evidence type="ECO:0000259" key="1">
    <source>
        <dbReference type="Pfam" id="PF02601"/>
    </source>
</evidence>
<evidence type="ECO:0000313" key="2">
    <source>
        <dbReference type="EMBL" id="BBP90629.1"/>
    </source>
</evidence>
<dbReference type="InterPro" id="IPR020579">
    <property type="entry name" value="Exonuc_VII_lsu_C"/>
</dbReference>